<feature type="domain" description="Lysozyme inhibitor LprI-like N-terminal" evidence="1">
    <location>
        <begin position="60"/>
        <end position="149"/>
    </location>
</feature>
<dbReference type="RefSeq" id="WP_126671803.1">
    <property type="nucleotide sequence ID" value="NZ_RYZR01000001.1"/>
</dbReference>
<gene>
    <name evidence="2" type="ORF">EKH79_00350</name>
</gene>
<name>A0A3S0PHV1_9GAMM</name>
<comment type="caution">
    <text evidence="2">The sequence shown here is derived from an EMBL/GenBank/DDBJ whole genome shotgun (WGS) entry which is preliminary data.</text>
</comment>
<evidence type="ECO:0000259" key="1">
    <source>
        <dbReference type="Pfam" id="PF07007"/>
    </source>
</evidence>
<keyword evidence="3" id="KW-1185">Reference proteome</keyword>
<evidence type="ECO:0000313" key="2">
    <source>
        <dbReference type="EMBL" id="RUL67092.1"/>
    </source>
</evidence>
<dbReference type="OrthoDB" id="7340239at2"/>
<dbReference type="Gene3D" id="1.20.1270.180">
    <property type="match status" value="1"/>
</dbReference>
<dbReference type="InterPro" id="IPR009739">
    <property type="entry name" value="LprI-like_N"/>
</dbReference>
<dbReference type="PANTHER" id="PTHR39176:SF1">
    <property type="entry name" value="PERIPLASMIC PROTEIN"/>
    <property type="match status" value="1"/>
</dbReference>
<organism evidence="2 3">
    <name type="scientific">Dyella dinghuensis</name>
    <dbReference type="NCBI Taxonomy" id="1920169"/>
    <lineage>
        <taxon>Bacteria</taxon>
        <taxon>Pseudomonadati</taxon>
        <taxon>Pseudomonadota</taxon>
        <taxon>Gammaproteobacteria</taxon>
        <taxon>Lysobacterales</taxon>
        <taxon>Rhodanobacteraceae</taxon>
        <taxon>Dyella</taxon>
    </lineage>
</organism>
<dbReference type="Proteomes" id="UP000267077">
    <property type="component" value="Unassembled WGS sequence"/>
</dbReference>
<reference evidence="2 3" key="1">
    <citation type="submission" date="2018-12" db="EMBL/GenBank/DDBJ databases">
        <title>Dyella dinghuensis sp. nov. DHOA06 and Dyella choica sp. nov. 4M-K27, isolated from forest soil.</title>
        <authorList>
            <person name="Qiu L.-H."/>
            <person name="Gao Z.-H."/>
        </authorList>
    </citation>
    <scope>NUCLEOTIDE SEQUENCE [LARGE SCALE GENOMIC DNA]</scope>
    <source>
        <strain evidence="2 3">DHOA06</strain>
    </source>
</reference>
<dbReference type="AlphaFoldDB" id="A0A3S0PHV1"/>
<protein>
    <submittedName>
        <fullName evidence="2">DUF1311 domain-containing protein</fullName>
    </submittedName>
</protein>
<dbReference type="EMBL" id="RYZR01000001">
    <property type="protein sequence ID" value="RUL67092.1"/>
    <property type="molecule type" value="Genomic_DNA"/>
</dbReference>
<accession>A0A3S0PHV1</accession>
<evidence type="ECO:0000313" key="3">
    <source>
        <dbReference type="Proteomes" id="UP000267077"/>
    </source>
</evidence>
<sequence>MTEKFKIKSALTLVAVLANSYAVGLPVFRIQDGAQNNPYSKSRSAQTETQKYRESYYDCVAASGGVTANILDCSSDEASFQDSRRNAAYKKLQTQLSSDDQLKLHDEERAWISARDKDCNALIAGGGTADSINQEECVLSHTADRANELQLRLNALARQ</sequence>
<proteinExistence type="predicted"/>
<dbReference type="PANTHER" id="PTHR39176">
    <property type="entry name" value="PERIPLASMIC PROTEIN-RELATED"/>
    <property type="match status" value="1"/>
</dbReference>
<dbReference type="Pfam" id="PF07007">
    <property type="entry name" value="LprI"/>
    <property type="match status" value="1"/>
</dbReference>